<evidence type="ECO:0000256" key="1">
    <source>
        <dbReference type="SAM" id="MobiDB-lite"/>
    </source>
</evidence>
<reference evidence="3" key="1">
    <citation type="submission" date="2023-08" db="EMBL/GenBank/DDBJ databases">
        <title>Black Yeasts Isolated from many extreme environments.</title>
        <authorList>
            <person name="Coleine C."/>
            <person name="Stajich J.E."/>
            <person name="Selbmann L."/>
        </authorList>
    </citation>
    <scope>NUCLEOTIDE SEQUENCE</scope>
    <source>
        <strain evidence="3">CCFEE 5810</strain>
    </source>
</reference>
<dbReference type="SMART" id="SM00256">
    <property type="entry name" value="FBOX"/>
    <property type="match status" value="1"/>
</dbReference>
<evidence type="ECO:0000313" key="3">
    <source>
        <dbReference type="EMBL" id="KAK5698019.1"/>
    </source>
</evidence>
<dbReference type="SUPFAM" id="SSF81383">
    <property type="entry name" value="F-box domain"/>
    <property type="match status" value="1"/>
</dbReference>
<dbReference type="AlphaFoldDB" id="A0AAN7VRG1"/>
<organism evidence="3 4">
    <name type="scientific">Elasticomyces elasticus</name>
    <dbReference type="NCBI Taxonomy" id="574655"/>
    <lineage>
        <taxon>Eukaryota</taxon>
        <taxon>Fungi</taxon>
        <taxon>Dikarya</taxon>
        <taxon>Ascomycota</taxon>
        <taxon>Pezizomycotina</taxon>
        <taxon>Dothideomycetes</taxon>
        <taxon>Dothideomycetidae</taxon>
        <taxon>Mycosphaerellales</taxon>
        <taxon>Teratosphaeriaceae</taxon>
        <taxon>Elasticomyces</taxon>
    </lineage>
</organism>
<dbReference type="Pfam" id="PF00646">
    <property type="entry name" value="F-box"/>
    <property type="match status" value="1"/>
</dbReference>
<name>A0AAN7VRG1_9PEZI</name>
<proteinExistence type="predicted"/>
<accession>A0AAN7VRG1</accession>
<comment type="caution">
    <text evidence="3">The sequence shown here is derived from an EMBL/GenBank/DDBJ whole genome shotgun (WGS) entry which is preliminary data.</text>
</comment>
<gene>
    <name evidence="3" type="ORF">LTR97_006979</name>
</gene>
<dbReference type="SUPFAM" id="SSF52047">
    <property type="entry name" value="RNI-like"/>
    <property type="match status" value="1"/>
</dbReference>
<feature type="domain" description="F-box" evidence="2">
    <location>
        <begin position="19"/>
        <end position="67"/>
    </location>
</feature>
<dbReference type="EMBL" id="JAVRQU010000010">
    <property type="protein sequence ID" value="KAK5698019.1"/>
    <property type="molecule type" value="Genomic_DNA"/>
</dbReference>
<protein>
    <recommendedName>
        <fullName evidence="2">F-box domain-containing protein</fullName>
    </recommendedName>
</protein>
<evidence type="ECO:0000313" key="4">
    <source>
        <dbReference type="Proteomes" id="UP001310594"/>
    </source>
</evidence>
<dbReference type="Gene3D" id="3.80.10.10">
    <property type="entry name" value="Ribonuclease Inhibitor"/>
    <property type="match status" value="1"/>
</dbReference>
<dbReference type="PROSITE" id="PS50181">
    <property type="entry name" value="FBOX"/>
    <property type="match status" value="1"/>
</dbReference>
<sequence length="535" mass="59983">MCSFSFSDEPFVSFTPAGQAPIERLPIEIIELILLDLKLPDIRRIRLVSKTLCKLSSQGRFKIFCRTKSVDLRQHALQAISRQIVPGSFACELQHLTITGVLYITTSLEKILRLRTVPADSTDIFGRREDALGNLTAVRPTREEATSTQVVDAYSNLELLRLYREDAALERSAGHDLAALIELFQHIKQHSVNKSLRSVTLEVVIQRFGKCRLEPKDGGAWRPIWDMAAHTFATTLRALATAELPVELLEVFDNVKVCSLSGFHIARFLQDHQSDKLDHTLRTIRSFSVSISKRVLPPLGFAILHDADPDDKLRELSPRSRHTAISPPTPAEIANSDAMASDPRDLAGLATLLSKMSHLEDLDLHRYYIHYDFLPAPSAPHGDMMTFARLVQSSNLNLLKRLTLRGWTLNAADLLAFLSANPKLQSLDLRNVAAHGSWKPVFAHLTHPDHHFNHINLDILFETVDSKSAYVQFPDSVVSIPSVPAPSGTAAFTVNGREAVVKGIAYQRSEQWVMGCVQHTRWRVERRLEYGPPSR</sequence>
<dbReference type="CDD" id="cd09917">
    <property type="entry name" value="F-box_SF"/>
    <property type="match status" value="1"/>
</dbReference>
<feature type="region of interest" description="Disordered" evidence="1">
    <location>
        <begin position="318"/>
        <end position="338"/>
    </location>
</feature>
<dbReference type="InterPro" id="IPR036047">
    <property type="entry name" value="F-box-like_dom_sf"/>
</dbReference>
<dbReference type="InterPro" id="IPR001810">
    <property type="entry name" value="F-box_dom"/>
</dbReference>
<dbReference type="InterPro" id="IPR032675">
    <property type="entry name" value="LRR_dom_sf"/>
</dbReference>
<evidence type="ECO:0000259" key="2">
    <source>
        <dbReference type="PROSITE" id="PS50181"/>
    </source>
</evidence>
<dbReference type="Proteomes" id="UP001310594">
    <property type="component" value="Unassembled WGS sequence"/>
</dbReference>